<proteinExistence type="predicted"/>
<comment type="caution">
    <text evidence="1">The sequence shown here is derived from an EMBL/GenBank/DDBJ whole genome shotgun (WGS) entry which is preliminary data.</text>
</comment>
<dbReference type="PANTHER" id="PTHR47331">
    <property type="entry name" value="PHD-TYPE DOMAIN-CONTAINING PROTEIN"/>
    <property type="match status" value="1"/>
</dbReference>
<protein>
    <submittedName>
        <fullName evidence="1">Uncharacterized protein</fullName>
    </submittedName>
</protein>
<sequence>MLLPECSSNIYRAKNCFCGKLHHQLIHYKQDVNENKNNQSDTVENTQCNSSITSSQAPSVLLLTCSAYACNPESGMSKSTRIFLYNGSQRSWLTKELAKSLKLKYIQKESLSVFSFAATKAVGKTYEIAEISLISRHNPKQHTWIEVLITDTLSCGPIQVPNKDTQKIMQLRGLPPADSLCESHINIDVLIGADVFWTIVDTSRFEKNKLPHLRADNFWFRVTRGAGKSPNTAGLSFLLVCPCFLAATADVQILWELDCLGLNDRGDLSRSDKSLIDLFERELKFENGRYETKLLWKVNPEELESNYSLAKKHFHQLGKGFSKNNWVASEYKEIIND</sequence>
<reference evidence="1 2" key="1">
    <citation type="journal article" date="2019" name="Sci. Rep.">
        <title>Orb-weaving spider Araneus ventricosus genome elucidates the spidroin gene catalogue.</title>
        <authorList>
            <person name="Kono N."/>
            <person name="Nakamura H."/>
            <person name="Ohtoshi R."/>
            <person name="Moran D.A.P."/>
            <person name="Shinohara A."/>
            <person name="Yoshida Y."/>
            <person name="Fujiwara M."/>
            <person name="Mori M."/>
            <person name="Tomita M."/>
            <person name="Arakawa K."/>
        </authorList>
    </citation>
    <scope>NUCLEOTIDE SEQUENCE [LARGE SCALE GENOMIC DNA]</scope>
</reference>
<dbReference type="OrthoDB" id="8061640at2759"/>
<evidence type="ECO:0000313" key="1">
    <source>
        <dbReference type="EMBL" id="GBN29463.1"/>
    </source>
</evidence>
<dbReference type="Proteomes" id="UP000499080">
    <property type="component" value="Unassembled WGS sequence"/>
</dbReference>
<gene>
    <name evidence="1" type="ORF">AVEN_188532_1</name>
</gene>
<dbReference type="PANTHER" id="PTHR47331:SF5">
    <property type="entry name" value="RIBONUCLEASE H"/>
    <property type="match status" value="1"/>
</dbReference>
<organism evidence="1 2">
    <name type="scientific">Araneus ventricosus</name>
    <name type="common">Orbweaver spider</name>
    <name type="synonym">Epeira ventricosa</name>
    <dbReference type="NCBI Taxonomy" id="182803"/>
    <lineage>
        <taxon>Eukaryota</taxon>
        <taxon>Metazoa</taxon>
        <taxon>Ecdysozoa</taxon>
        <taxon>Arthropoda</taxon>
        <taxon>Chelicerata</taxon>
        <taxon>Arachnida</taxon>
        <taxon>Araneae</taxon>
        <taxon>Araneomorphae</taxon>
        <taxon>Entelegynae</taxon>
        <taxon>Araneoidea</taxon>
        <taxon>Araneidae</taxon>
        <taxon>Araneus</taxon>
    </lineage>
</organism>
<keyword evidence="2" id="KW-1185">Reference proteome</keyword>
<name>A0A4Y2MS15_ARAVE</name>
<dbReference type="EMBL" id="BGPR01124374">
    <property type="protein sequence ID" value="GBN29463.1"/>
    <property type="molecule type" value="Genomic_DNA"/>
</dbReference>
<dbReference type="AlphaFoldDB" id="A0A4Y2MS15"/>
<accession>A0A4Y2MS15</accession>
<evidence type="ECO:0000313" key="2">
    <source>
        <dbReference type="Proteomes" id="UP000499080"/>
    </source>
</evidence>